<reference evidence="3 4" key="1">
    <citation type="submission" date="2022-12" db="EMBL/GenBank/DDBJ databases">
        <authorList>
            <person name="Muema E."/>
        </authorList>
    </citation>
    <scope>NUCLEOTIDE SEQUENCE [LARGE SCALE GENOMIC DNA]</scope>
    <source>
        <strain evidence="4">1326</strain>
    </source>
</reference>
<dbReference type="PANTHER" id="PTHR33755">
    <property type="entry name" value="TOXIN PARE1-RELATED"/>
    <property type="match status" value="1"/>
</dbReference>
<gene>
    <name evidence="3" type="ORF">O7A60_10475</name>
</gene>
<dbReference type="EMBL" id="JAPYKS010000006">
    <property type="protein sequence ID" value="MEI9409192.1"/>
    <property type="molecule type" value="Genomic_DNA"/>
</dbReference>
<organism evidence="3 4">
    <name type="scientific">Mesorhizobium salmacidum</name>
    <dbReference type="NCBI Taxonomy" id="3015171"/>
    <lineage>
        <taxon>Bacteria</taxon>
        <taxon>Pseudomonadati</taxon>
        <taxon>Pseudomonadota</taxon>
        <taxon>Alphaproteobacteria</taxon>
        <taxon>Hyphomicrobiales</taxon>
        <taxon>Phyllobacteriaceae</taxon>
        <taxon>Mesorhizobium</taxon>
    </lineage>
</organism>
<dbReference type="Pfam" id="PF05016">
    <property type="entry name" value="ParE_toxin"/>
    <property type="match status" value="1"/>
</dbReference>
<keyword evidence="2" id="KW-1277">Toxin-antitoxin system</keyword>
<accession>A0ABU8KUX8</accession>
<dbReference type="InterPro" id="IPR051803">
    <property type="entry name" value="TA_system_RelE-like_toxin"/>
</dbReference>
<comment type="caution">
    <text evidence="3">The sequence shown here is derived from an EMBL/GenBank/DDBJ whole genome shotgun (WGS) entry which is preliminary data.</text>
</comment>
<comment type="similarity">
    <text evidence="1">Belongs to the RelE toxin family.</text>
</comment>
<proteinExistence type="inferred from homology"/>
<protein>
    <submittedName>
        <fullName evidence="3">Type II toxin-antitoxin system RelE/ParE family toxin</fullName>
    </submittedName>
</protein>
<keyword evidence="4" id="KW-1185">Reference proteome</keyword>
<dbReference type="PANTHER" id="PTHR33755:SF6">
    <property type="entry name" value="PLASMID STABILIZATION SYSTEM PROTEIN"/>
    <property type="match status" value="1"/>
</dbReference>
<evidence type="ECO:0000256" key="2">
    <source>
        <dbReference type="ARBA" id="ARBA00022649"/>
    </source>
</evidence>
<name>A0ABU8KUX8_9HYPH</name>
<dbReference type="Gene3D" id="3.30.2310.20">
    <property type="entry name" value="RelE-like"/>
    <property type="match status" value="1"/>
</dbReference>
<evidence type="ECO:0000313" key="3">
    <source>
        <dbReference type="EMBL" id="MEI9409192.1"/>
    </source>
</evidence>
<sequence>MTLSFAPAAVQDIEEIGDYIHAENPAAAHRFITALRGRCGRIADAPRGGAPRSELWPGLRSVAFQKYVIFYIAQENDVRVERILHGARDIEGIFDEEKMPRGM</sequence>
<dbReference type="RefSeq" id="WP_337106186.1">
    <property type="nucleotide sequence ID" value="NZ_JAPYKS010000006.1"/>
</dbReference>
<dbReference type="Proteomes" id="UP001387293">
    <property type="component" value="Unassembled WGS sequence"/>
</dbReference>
<dbReference type="InterPro" id="IPR007712">
    <property type="entry name" value="RelE/ParE_toxin"/>
</dbReference>
<evidence type="ECO:0000313" key="4">
    <source>
        <dbReference type="Proteomes" id="UP001387293"/>
    </source>
</evidence>
<dbReference type="InterPro" id="IPR035093">
    <property type="entry name" value="RelE/ParE_toxin_dom_sf"/>
</dbReference>
<evidence type="ECO:0000256" key="1">
    <source>
        <dbReference type="ARBA" id="ARBA00006226"/>
    </source>
</evidence>